<organism evidence="3 4">
    <name type="scientific">Streptomyces morookaense</name>
    <name type="common">Streptoverticillium morookaense</name>
    <dbReference type="NCBI Taxonomy" id="1970"/>
    <lineage>
        <taxon>Bacteria</taxon>
        <taxon>Bacillati</taxon>
        <taxon>Actinomycetota</taxon>
        <taxon>Actinomycetes</taxon>
        <taxon>Kitasatosporales</taxon>
        <taxon>Streptomycetaceae</taxon>
        <taxon>Streptomyces</taxon>
    </lineage>
</organism>
<dbReference type="Gene3D" id="2.60.40.1180">
    <property type="entry name" value="Golgi alpha-mannosidase II"/>
    <property type="match status" value="1"/>
</dbReference>
<dbReference type="InterPro" id="IPR013780">
    <property type="entry name" value="Glyco_hydro_b"/>
</dbReference>
<keyword evidence="4" id="KW-1185">Reference proteome</keyword>
<dbReference type="Gene3D" id="3.20.20.80">
    <property type="entry name" value="Glycosidases"/>
    <property type="match status" value="1"/>
</dbReference>
<dbReference type="EMBL" id="JABBXF010000133">
    <property type="protein sequence ID" value="NVK82420.1"/>
    <property type="molecule type" value="Genomic_DNA"/>
</dbReference>
<gene>
    <name evidence="3" type="ORF">HG542_32960</name>
</gene>
<reference evidence="3 4" key="1">
    <citation type="submission" date="2020-04" db="EMBL/GenBank/DDBJ databases">
        <title>Draft Genome Sequence of Streptomyces morookaense DSM 40503, an 8-azaguanine-producing strain.</title>
        <authorList>
            <person name="Qi J."/>
            <person name="Gao J.-M."/>
        </authorList>
    </citation>
    <scope>NUCLEOTIDE SEQUENCE [LARGE SCALE GENOMIC DNA]</scope>
    <source>
        <strain evidence="3 4">DSM 40503</strain>
    </source>
</reference>
<dbReference type="AlphaFoldDB" id="A0A7Y7BBG9"/>
<dbReference type="InterPro" id="IPR017853">
    <property type="entry name" value="GH"/>
</dbReference>
<accession>A0A7Y7BBG9</accession>
<evidence type="ECO:0000313" key="3">
    <source>
        <dbReference type="EMBL" id="NVK82420.1"/>
    </source>
</evidence>
<evidence type="ECO:0000256" key="2">
    <source>
        <dbReference type="SAM" id="SignalP"/>
    </source>
</evidence>
<feature type="signal peptide" evidence="2">
    <location>
        <begin position="1"/>
        <end position="21"/>
    </location>
</feature>
<dbReference type="RefSeq" id="WP_171088028.1">
    <property type="nucleotide sequence ID" value="NZ_BNBU01000003.1"/>
</dbReference>
<feature type="chain" id="PRO_5038340301" description="Alpha-L-arabinofuranosidase" evidence="2">
    <location>
        <begin position="22"/>
        <end position="518"/>
    </location>
</feature>
<dbReference type="SUPFAM" id="SSF51445">
    <property type="entry name" value="(Trans)glycosidases"/>
    <property type="match status" value="1"/>
</dbReference>
<name>A0A7Y7BBG9_STRMO</name>
<evidence type="ECO:0008006" key="5">
    <source>
        <dbReference type="Google" id="ProtNLM"/>
    </source>
</evidence>
<evidence type="ECO:0000256" key="1">
    <source>
        <dbReference type="SAM" id="MobiDB-lite"/>
    </source>
</evidence>
<protein>
    <recommendedName>
        <fullName evidence="5">Alpha-L-arabinofuranosidase</fullName>
    </recommendedName>
</protein>
<proteinExistence type="predicted"/>
<evidence type="ECO:0000313" key="4">
    <source>
        <dbReference type="Proteomes" id="UP000587462"/>
    </source>
</evidence>
<dbReference type="Proteomes" id="UP000587462">
    <property type="component" value="Unassembled WGS sequence"/>
</dbReference>
<keyword evidence="2" id="KW-0732">Signal</keyword>
<sequence length="518" mass="54880">MSKRIIALAVATAALAGIASAPGAAAGAPGGAEITVGGRVTNTVPADAIGVNTPFWNPYLKDARTPGLIRKAGITTLSFNAGGPTDLYHFDHGGWLSPDPNGKDNGGYEDLTPEFGFDRFAATARAADARMLVHVNYGTGPTDTKADPSTPGHPKPGDPREAAAWVRYANKTRHYGVRDWVIGEETYLNGWFTIPGRKFPHEPDAHPDKSPAAYARNVIAYARAMKAVDPGIRIGIELFAYDPAKPDDPINKAMKEWDDTVLNTPGLAGAADFADVHWYHAAFSHKQSDADVLADTAAAGPVLRALRADLDRASGRGHRIGITVGEANSAALNATQQQDNAVGALYLLDNNLSLLENGASAVDWWALYNGPLNTETVNWGDLGLLSSGACFTAVDKTGKKGKQCEPPVGTPFAPYYTMQMLTTALKGGGSTLATAVSGGSDTLTAHTLRRADGTLAVVVVNKDPRQTQKVHLNLPRGYRAYRTLTWRQGDKDPATQRGRVPTALAPYSAAVVLLAPRG</sequence>
<comment type="caution">
    <text evidence="3">The sequence shown here is derived from an EMBL/GenBank/DDBJ whole genome shotgun (WGS) entry which is preliminary data.</text>
</comment>
<feature type="region of interest" description="Disordered" evidence="1">
    <location>
        <begin position="140"/>
        <end position="160"/>
    </location>
</feature>